<sequence>MEGSVPVFASIDPDYCLATGNAPVSPSNSSDGASASSVYVSSDSPTCQNLSGLSRKRKHASSKGQETKKKIQQGKKGINLKPKVKSEEEEQKKRELNRKYAHTSRLKKANELKQLKEDTLQQESIIEIYKKVMNIYHMRLYGTNITWSKCLKEWFPSQATRNSDPVLVECLLPDNDKNLLAELGNSAYGTLWTSGLPGVKQLTTSTADTNGTQAPITIASTFTESDGNELILQTDKNPVDCNLTTQSIPGKSGCYHPKPYIEHIITERAGATNCFNAQFNSQPVKVETLHFEQHPHASKTTENICVTQIREKDFLNHFSEVPVSQNQPHISGQDVKIWYVIANPKELKRTVEDPANTNSSSDKTEAALTGLNGGEQIRVFHRNPALNLKEEQSWNVSASLSAANTSAFHGSQNFLTGNQGGISHCIKLSQQIISKEENVSQPPLKGNSGKGSKILMSNVDKVHFKPNNNLSENKKLAALSNMPMNLTALKKEDHIIEKVDDSKVSKNYFLNARAGDVRLTCKPQVANISLNDEMQSGTFPTTSLCAFNENKQKLNTSTAPTPTLQFRNDKGEHTMQNKTHHSGKPLNQMIPPSHDLSSMLTETLDSQWASHYLTEHQMSGKSNIACVVMNPALKRPGLKLLPVQSHSEQGLVLPVNKKPETLLPCSVGIPSITTPVSPKSGTSQLPCVGQEPVKKCSTEQKAPSPPDESHIYFHTYSTSGLSSLSTFVIENDDVELENLKPTLNFPNQT</sequence>
<reference evidence="2 3" key="1">
    <citation type="journal article" date="2021" name="Elife">
        <title>Chloroplast acquisition without the gene transfer in kleptoplastic sea slugs, Plakobranchus ocellatus.</title>
        <authorList>
            <person name="Maeda T."/>
            <person name="Takahashi S."/>
            <person name="Yoshida T."/>
            <person name="Shimamura S."/>
            <person name="Takaki Y."/>
            <person name="Nagai Y."/>
            <person name="Toyoda A."/>
            <person name="Suzuki Y."/>
            <person name="Arimoto A."/>
            <person name="Ishii H."/>
            <person name="Satoh N."/>
            <person name="Nishiyama T."/>
            <person name="Hasebe M."/>
            <person name="Maruyama T."/>
            <person name="Minagawa J."/>
            <person name="Obokata J."/>
            <person name="Shigenobu S."/>
        </authorList>
    </citation>
    <scope>NUCLEOTIDE SEQUENCE [LARGE SCALE GENOMIC DNA]</scope>
</reference>
<name>A0AAV4J9J8_9GAST</name>
<feature type="compositionally biased region" description="Basic and acidic residues" evidence="1">
    <location>
        <begin position="84"/>
        <end position="98"/>
    </location>
</feature>
<evidence type="ECO:0000313" key="2">
    <source>
        <dbReference type="EMBL" id="GFS18684.1"/>
    </source>
</evidence>
<evidence type="ECO:0008006" key="4">
    <source>
        <dbReference type="Google" id="ProtNLM"/>
    </source>
</evidence>
<accession>A0AAV4J9J8</accession>
<keyword evidence="3" id="KW-1185">Reference proteome</keyword>
<organism evidence="2 3">
    <name type="scientific">Elysia marginata</name>
    <dbReference type="NCBI Taxonomy" id="1093978"/>
    <lineage>
        <taxon>Eukaryota</taxon>
        <taxon>Metazoa</taxon>
        <taxon>Spiralia</taxon>
        <taxon>Lophotrochozoa</taxon>
        <taxon>Mollusca</taxon>
        <taxon>Gastropoda</taxon>
        <taxon>Heterobranchia</taxon>
        <taxon>Euthyneura</taxon>
        <taxon>Panpulmonata</taxon>
        <taxon>Sacoglossa</taxon>
        <taxon>Placobranchoidea</taxon>
        <taxon>Plakobranchidae</taxon>
        <taxon>Elysia</taxon>
    </lineage>
</organism>
<protein>
    <recommendedName>
        <fullName evidence="4">BZIP domain-containing protein</fullName>
    </recommendedName>
</protein>
<proteinExistence type="predicted"/>
<comment type="caution">
    <text evidence="2">The sequence shown here is derived from an EMBL/GenBank/DDBJ whole genome shotgun (WGS) entry which is preliminary data.</text>
</comment>
<gene>
    <name evidence="2" type="ORF">ElyMa_005012700</name>
</gene>
<evidence type="ECO:0000313" key="3">
    <source>
        <dbReference type="Proteomes" id="UP000762676"/>
    </source>
</evidence>
<dbReference type="AlphaFoldDB" id="A0AAV4J9J8"/>
<dbReference type="EMBL" id="BMAT01010021">
    <property type="protein sequence ID" value="GFS18684.1"/>
    <property type="molecule type" value="Genomic_DNA"/>
</dbReference>
<feature type="compositionally biased region" description="Low complexity" evidence="1">
    <location>
        <begin position="23"/>
        <end position="45"/>
    </location>
</feature>
<feature type="region of interest" description="Disordered" evidence="1">
    <location>
        <begin position="18"/>
        <end position="102"/>
    </location>
</feature>
<evidence type="ECO:0000256" key="1">
    <source>
        <dbReference type="SAM" id="MobiDB-lite"/>
    </source>
</evidence>
<dbReference type="Proteomes" id="UP000762676">
    <property type="component" value="Unassembled WGS sequence"/>
</dbReference>